<keyword evidence="4 7" id="KW-0442">Lipid degradation</keyword>
<dbReference type="AlphaFoldDB" id="V3ZNK5"/>
<dbReference type="OrthoDB" id="443524at2759"/>
<comment type="similarity">
    <text evidence="1 7">Belongs to the phospholipase B-like family.</text>
</comment>
<dbReference type="EC" id="3.1.1.-" evidence="7"/>
<evidence type="ECO:0000256" key="1">
    <source>
        <dbReference type="ARBA" id="ARBA00007835"/>
    </source>
</evidence>
<sequence>MEVDPPTSTTPPGTSSGGGTLKRSNSAPMINVLVSSESFNQPCTSSSFKFSDASRLRRFSSSNMSLNSAMGMGLSIKIPDRINQIKQEESHISHRETAGEKVVRSAIQFSTSWDCLSLDDQDTSSEGMLSIDTSSGHRPRSFSESLHIMPSPSLLCGSPSPTRVGKQCFSPSMHVPIKSSSFSHSPSPSPTRKTFIRSLSPIAMRPSPFRKRKYEADSDRSEYLSPPKKFHTNPSPPERDRVLAHPLAHSGLAHPLSHSVSGSSIEDHRESDRGSPYSLPTTVQSHDDKSLYNFMPLRDTNSQDIHMSDSEHLEMSESHDMTEKTVPGQVLTFSSYPGSITSGDDYYLLSSGMVSMETTIGNSNADLWKYVQPTGIVLEMVRSVVSNRISKSGAEWAASFANFNSGTYNNEWMIVDYKRFVPGQTKLIPGLLTVLEQIPGYIKYADLTSLLETTSYFPSYNVAYFPEIFNMSGGNEMVKKFGDWFSYNYTARANIFRRDHEKAQDIDSVMKLMRYNDYKHDPLSRCNCTPPYSAENAISARCDLNPDSGTYPIPSLSHRAHGGIDMKLTNYELFQSMEMITVGGPTYDDLPPFQWSKSDFSSQYSHGYSHIKAHLV</sequence>
<comment type="function">
    <text evidence="7">Putative phospholipase.</text>
</comment>
<dbReference type="RefSeq" id="XP_009066934.1">
    <property type="nucleotide sequence ID" value="XM_009068686.1"/>
</dbReference>
<feature type="compositionally biased region" description="Polar residues" evidence="8">
    <location>
        <begin position="124"/>
        <end position="136"/>
    </location>
</feature>
<dbReference type="EMBL" id="KB203918">
    <property type="protein sequence ID" value="ESO82431.1"/>
    <property type="molecule type" value="Genomic_DNA"/>
</dbReference>
<dbReference type="CTD" id="20250326"/>
<reference evidence="9 10" key="1">
    <citation type="journal article" date="2013" name="Nature">
        <title>Insights into bilaterian evolution from three spiralian genomes.</title>
        <authorList>
            <person name="Simakov O."/>
            <person name="Marletaz F."/>
            <person name="Cho S.J."/>
            <person name="Edsinger-Gonzales E."/>
            <person name="Havlak P."/>
            <person name="Hellsten U."/>
            <person name="Kuo D.H."/>
            <person name="Larsson T."/>
            <person name="Lv J."/>
            <person name="Arendt D."/>
            <person name="Savage R."/>
            <person name="Osoegawa K."/>
            <person name="de Jong P."/>
            <person name="Grimwood J."/>
            <person name="Chapman J.A."/>
            <person name="Shapiro H."/>
            <person name="Aerts A."/>
            <person name="Otillar R.P."/>
            <person name="Terry A.Y."/>
            <person name="Boore J.L."/>
            <person name="Grigoriev I.V."/>
            <person name="Lindberg D.R."/>
            <person name="Seaver E.C."/>
            <person name="Weisblat D.A."/>
            <person name="Putnam N.H."/>
            <person name="Rokhsar D.S."/>
        </authorList>
    </citation>
    <scope>NUCLEOTIDE SEQUENCE [LARGE SCALE GENOMIC DNA]</scope>
</reference>
<keyword evidence="3 7" id="KW-0378">Hydrolase</keyword>
<evidence type="ECO:0000313" key="10">
    <source>
        <dbReference type="Proteomes" id="UP000030746"/>
    </source>
</evidence>
<dbReference type="InterPro" id="IPR007000">
    <property type="entry name" value="PLipase_B-like"/>
</dbReference>
<evidence type="ECO:0000256" key="7">
    <source>
        <dbReference type="RuleBase" id="RU364138"/>
    </source>
</evidence>
<gene>
    <name evidence="9" type="ORF">LOTGIDRAFT_237027</name>
</gene>
<keyword evidence="5 7" id="KW-0443">Lipid metabolism</keyword>
<dbReference type="Pfam" id="PF04916">
    <property type="entry name" value="Phospholip_B"/>
    <property type="match status" value="1"/>
</dbReference>
<keyword evidence="6" id="KW-0325">Glycoprotein</keyword>
<feature type="region of interest" description="Disordered" evidence="8">
    <location>
        <begin position="1"/>
        <end position="27"/>
    </location>
</feature>
<evidence type="ECO:0000256" key="8">
    <source>
        <dbReference type="SAM" id="MobiDB-lite"/>
    </source>
</evidence>
<protein>
    <recommendedName>
        <fullName evidence="7">Phospholipase B-like</fullName>
        <ecNumber evidence="7">3.1.1.-</ecNumber>
    </recommendedName>
</protein>
<keyword evidence="2" id="KW-0732">Signal</keyword>
<evidence type="ECO:0000256" key="6">
    <source>
        <dbReference type="ARBA" id="ARBA00023180"/>
    </source>
</evidence>
<accession>V3ZNK5</accession>
<dbReference type="GeneID" id="20250326"/>
<evidence type="ECO:0000256" key="5">
    <source>
        <dbReference type="ARBA" id="ARBA00023098"/>
    </source>
</evidence>
<evidence type="ECO:0000313" key="9">
    <source>
        <dbReference type="EMBL" id="ESO82431.1"/>
    </source>
</evidence>
<feature type="compositionally biased region" description="Low complexity" evidence="8">
    <location>
        <begin position="1"/>
        <end position="14"/>
    </location>
</feature>
<dbReference type="GO" id="GO:0009395">
    <property type="term" value="P:phospholipid catabolic process"/>
    <property type="evidence" value="ECO:0007669"/>
    <property type="project" value="TreeGrafter"/>
</dbReference>
<dbReference type="Gene3D" id="3.60.60.30">
    <property type="match status" value="1"/>
</dbReference>
<dbReference type="GO" id="GO:0005576">
    <property type="term" value="C:extracellular region"/>
    <property type="evidence" value="ECO:0007669"/>
    <property type="project" value="TreeGrafter"/>
</dbReference>
<dbReference type="PANTHER" id="PTHR12370:SF3">
    <property type="entry name" value="PHOSPHOLIPASE B-LIKE 2-RELATED"/>
    <property type="match status" value="1"/>
</dbReference>
<name>V3ZNK5_LOTGI</name>
<dbReference type="STRING" id="225164.V3ZNK5"/>
<dbReference type="KEGG" id="lgi:LOTGIDRAFT_237027"/>
<dbReference type="HOGENOM" id="CLU_443650_0_0_1"/>
<keyword evidence="10" id="KW-1185">Reference proteome</keyword>
<organism evidence="9 10">
    <name type="scientific">Lottia gigantea</name>
    <name type="common">Giant owl limpet</name>
    <dbReference type="NCBI Taxonomy" id="225164"/>
    <lineage>
        <taxon>Eukaryota</taxon>
        <taxon>Metazoa</taxon>
        <taxon>Spiralia</taxon>
        <taxon>Lophotrochozoa</taxon>
        <taxon>Mollusca</taxon>
        <taxon>Gastropoda</taxon>
        <taxon>Patellogastropoda</taxon>
        <taxon>Lottioidea</taxon>
        <taxon>Lottiidae</taxon>
        <taxon>Lottia</taxon>
    </lineage>
</organism>
<evidence type="ECO:0000256" key="2">
    <source>
        <dbReference type="ARBA" id="ARBA00022729"/>
    </source>
</evidence>
<evidence type="ECO:0000256" key="3">
    <source>
        <dbReference type="ARBA" id="ARBA00022801"/>
    </source>
</evidence>
<feature type="region of interest" description="Disordered" evidence="8">
    <location>
        <begin position="179"/>
        <end position="283"/>
    </location>
</feature>
<dbReference type="GO" id="GO:0004620">
    <property type="term" value="F:phospholipase activity"/>
    <property type="evidence" value="ECO:0007669"/>
    <property type="project" value="InterPro"/>
</dbReference>
<proteinExistence type="inferred from homology"/>
<evidence type="ECO:0000256" key="4">
    <source>
        <dbReference type="ARBA" id="ARBA00022963"/>
    </source>
</evidence>
<dbReference type="PANTHER" id="PTHR12370">
    <property type="entry name" value="PHOSPHOLIPASE B-RELATED"/>
    <property type="match status" value="1"/>
</dbReference>
<feature type="region of interest" description="Disordered" evidence="8">
    <location>
        <begin position="124"/>
        <end position="144"/>
    </location>
</feature>
<dbReference type="Proteomes" id="UP000030746">
    <property type="component" value="Unassembled WGS sequence"/>
</dbReference>